<dbReference type="Proteomes" id="UP000183971">
    <property type="component" value="Unassembled WGS sequence"/>
</dbReference>
<keyword evidence="2" id="KW-1185">Reference proteome</keyword>
<accession>A0A1L7WAR8</accession>
<dbReference type="EMBL" id="FJOF01000018">
    <property type="protein sequence ID" value="CZR49719.1"/>
    <property type="molecule type" value="Genomic_DNA"/>
</dbReference>
<protein>
    <submittedName>
        <fullName evidence="1">Uncharacterized protein</fullName>
    </submittedName>
</protein>
<gene>
    <name evidence="1" type="ORF">FPRO_14803</name>
</gene>
<dbReference type="RefSeq" id="XP_031090217.1">
    <property type="nucleotide sequence ID" value="XM_031225016.1"/>
</dbReference>
<organism evidence="1 2">
    <name type="scientific">Fusarium proliferatum (strain ET1)</name>
    <name type="common">Orchid endophyte fungus</name>
    <dbReference type="NCBI Taxonomy" id="1227346"/>
    <lineage>
        <taxon>Eukaryota</taxon>
        <taxon>Fungi</taxon>
        <taxon>Dikarya</taxon>
        <taxon>Ascomycota</taxon>
        <taxon>Pezizomycotina</taxon>
        <taxon>Sordariomycetes</taxon>
        <taxon>Hypocreomycetidae</taxon>
        <taxon>Hypocreales</taxon>
        <taxon>Nectriaceae</taxon>
        <taxon>Fusarium</taxon>
        <taxon>Fusarium fujikuroi species complex</taxon>
    </lineage>
</organism>
<reference evidence="2" key="1">
    <citation type="journal article" date="2016" name="Genome Biol. Evol.">
        <title>Comparative 'omics' of the Fusarium fujikuroi species complex highlights differences in genetic potential and metabolite synthesis.</title>
        <authorList>
            <person name="Niehaus E.-M."/>
            <person name="Muensterkoetter M."/>
            <person name="Proctor R.H."/>
            <person name="Brown D.W."/>
            <person name="Sharon A."/>
            <person name="Idan Y."/>
            <person name="Oren-Young L."/>
            <person name="Sieber C.M."/>
            <person name="Novak O."/>
            <person name="Pencik A."/>
            <person name="Tarkowska D."/>
            <person name="Hromadova K."/>
            <person name="Freeman S."/>
            <person name="Maymon M."/>
            <person name="Elazar M."/>
            <person name="Youssef S.A."/>
            <person name="El-Shabrawy E.S.M."/>
            <person name="Shalaby A.B.A."/>
            <person name="Houterman P."/>
            <person name="Brock N.L."/>
            <person name="Burkhardt I."/>
            <person name="Tsavkelova E.A."/>
            <person name="Dickschat J.S."/>
            <person name="Galuszka P."/>
            <person name="Gueldener U."/>
            <person name="Tudzynski B."/>
        </authorList>
    </citation>
    <scope>NUCLEOTIDE SEQUENCE [LARGE SCALE GENOMIC DNA]</scope>
    <source>
        <strain evidence="2">ET1</strain>
    </source>
</reference>
<sequence>MSPLPGGSLELPDGAEEHDLRDGAEELDLPGGAEALLAKLQKAVKNASPAMVGDGYKRHYQYKGLSECAKFSKMVIGHKAKHILEVLLPSAGLKPKCEGKTKLPVILGFHAGLKVPDDSVGMAVLITAPVNIEINSTSMTKDHFWQTGKILILKPETSIKRIDRGKNYDASVEFKEKDGGKTGTIGESAKEIIRVFYTAIEVEKNDEHHH</sequence>
<dbReference type="VEuPathDB" id="FungiDB:FPRO_14803"/>
<dbReference type="AlphaFoldDB" id="A0A1L7WAR8"/>
<comment type="caution">
    <text evidence="1">The sequence shown here is derived from an EMBL/GenBank/DDBJ whole genome shotgun (WGS) entry which is preliminary data.</text>
</comment>
<name>A0A1L7WAR8_FUSPR</name>
<evidence type="ECO:0000313" key="2">
    <source>
        <dbReference type="Proteomes" id="UP000183971"/>
    </source>
</evidence>
<dbReference type="GeneID" id="42059660"/>
<proteinExistence type="predicted"/>
<evidence type="ECO:0000313" key="1">
    <source>
        <dbReference type="EMBL" id="CZR49719.1"/>
    </source>
</evidence>